<sequence length="145" mass="15984">MTSIHHATVRDVDPVALYRILQLRTEVFIHEQGIVGEQEIDGRDLEPTTTLFWSEEPNGDVLATLRVLQDEVPAHIGRVATASAARGRGLAADLVRAAIEFAGTDVAISAQAYLEEWYGRFGFVRTGPNYLEAGIDHLPMLLTRS</sequence>
<evidence type="ECO:0000259" key="1">
    <source>
        <dbReference type="PROSITE" id="PS51186"/>
    </source>
</evidence>
<accession>A0ABS2KXE1</accession>
<dbReference type="PROSITE" id="PS51186">
    <property type="entry name" value="GNAT"/>
    <property type="match status" value="1"/>
</dbReference>
<feature type="domain" description="N-acetyltransferase" evidence="1">
    <location>
        <begin position="7"/>
        <end position="145"/>
    </location>
</feature>
<evidence type="ECO:0000313" key="2">
    <source>
        <dbReference type="EMBL" id="MBM7416591.1"/>
    </source>
</evidence>
<protein>
    <submittedName>
        <fullName evidence="2">ElaA protein</fullName>
    </submittedName>
</protein>
<dbReference type="SUPFAM" id="SSF55729">
    <property type="entry name" value="Acyl-CoA N-acyltransferases (Nat)"/>
    <property type="match status" value="1"/>
</dbReference>
<dbReference type="Gene3D" id="3.40.630.30">
    <property type="match status" value="1"/>
</dbReference>
<dbReference type="InterPro" id="IPR016181">
    <property type="entry name" value="Acyl_CoA_acyltransferase"/>
</dbReference>
<comment type="caution">
    <text evidence="2">The sequence shown here is derived from an EMBL/GenBank/DDBJ whole genome shotgun (WGS) entry which is preliminary data.</text>
</comment>
<name>A0ABS2KXE1_9NOCA</name>
<organism evidence="2 3">
    <name type="scientific">Rhodococcoides corynebacterioides</name>
    <dbReference type="NCBI Taxonomy" id="53972"/>
    <lineage>
        <taxon>Bacteria</taxon>
        <taxon>Bacillati</taxon>
        <taxon>Actinomycetota</taxon>
        <taxon>Actinomycetes</taxon>
        <taxon>Mycobacteriales</taxon>
        <taxon>Nocardiaceae</taxon>
        <taxon>Rhodococcoides</taxon>
    </lineage>
</organism>
<dbReference type="Proteomes" id="UP000703038">
    <property type="component" value="Unassembled WGS sequence"/>
</dbReference>
<evidence type="ECO:0000313" key="3">
    <source>
        <dbReference type="Proteomes" id="UP000703038"/>
    </source>
</evidence>
<dbReference type="EMBL" id="JAFBBK010000001">
    <property type="protein sequence ID" value="MBM7416591.1"/>
    <property type="molecule type" value="Genomic_DNA"/>
</dbReference>
<dbReference type="InterPro" id="IPR000182">
    <property type="entry name" value="GNAT_dom"/>
</dbReference>
<reference evidence="2 3" key="1">
    <citation type="submission" date="2021-01" db="EMBL/GenBank/DDBJ databases">
        <title>Genomics of switchgrass bacterial isolates.</title>
        <authorList>
            <person name="Shade A."/>
        </authorList>
    </citation>
    <scope>NUCLEOTIDE SEQUENCE [LARGE SCALE GENOMIC DNA]</scope>
    <source>
        <strain evidence="2 3">PvP111</strain>
    </source>
</reference>
<keyword evidence="3" id="KW-1185">Reference proteome</keyword>
<proteinExistence type="predicted"/>
<gene>
    <name evidence="2" type="ORF">JOE42_003324</name>
</gene>
<dbReference type="CDD" id="cd04301">
    <property type="entry name" value="NAT_SF"/>
    <property type="match status" value="1"/>
</dbReference>
<dbReference type="Pfam" id="PF13673">
    <property type="entry name" value="Acetyltransf_10"/>
    <property type="match status" value="1"/>
</dbReference>
<dbReference type="RefSeq" id="WP_204869365.1">
    <property type="nucleotide sequence ID" value="NZ_JAFBBK010000001.1"/>
</dbReference>